<evidence type="ECO:0000259" key="10">
    <source>
        <dbReference type="PROSITE" id="PS50111"/>
    </source>
</evidence>
<keyword evidence="4" id="KW-0812">Transmembrane</keyword>
<dbReference type="AlphaFoldDB" id="A0AAJ2EUH3"/>
<reference evidence="11" key="1">
    <citation type="submission" date="2023-08" db="EMBL/GenBank/DDBJ databases">
        <title>Functional and genomic diversity of the sorghum phyllosphere microbiome.</title>
        <authorList>
            <person name="Shade A."/>
        </authorList>
    </citation>
    <scope>NUCLEOTIDE SEQUENCE</scope>
    <source>
        <strain evidence="11">SORGH_AS_0201</strain>
    </source>
</reference>
<dbReference type="InterPro" id="IPR013655">
    <property type="entry name" value="PAS_fold_3"/>
</dbReference>
<dbReference type="SUPFAM" id="SSF58104">
    <property type="entry name" value="Methyl-accepting chemotaxis protein (MCP) signaling domain"/>
    <property type="match status" value="1"/>
</dbReference>
<proteinExistence type="predicted"/>
<dbReference type="InterPro" id="IPR035965">
    <property type="entry name" value="PAS-like_dom_sf"/>
</dbReference>
<feature type="coiled-coil region" evidence="9">
    <location>
        <begin position="28"/>
        <end position="83"/>
    </location>
</feature>
<accession>A0AAJ2EUH3</accession>
<dbReference type="Proteomes" id="UP001268036">
    <property type="component" value="Unassembled WGS sequence"/>
</dbReference>
<dbReference type="InterPro" id="IPR000014">
    <property type="entry name" value="PAS"/>
</dbReference>
<dbReference type="Gene3D" id="6.10.250.3200">
    <property type="match status" value="1"/>
</dbReference>
<dbReference type="SUPFAM" id="SSF55785">
    <property type="entry name" value="PYP-like sensor domain (PAS domain)"/>
    <property type="match status" value="2"/>
</dbReference>
<dbReference type="Gene3D" id="3.30.450.20">
    <property type="entry name" value="PAS domain"/>
    <property type="match status" value="2"/>
</dbReference>
<keyword evidence="5" id="KW-1133">Transmembrane helix</keyword>
<dbReference type="Pfam" id="PF08447">
    <property type="entry name" value="PAS_3"/>
    <property type="match status" value="1"/>
</dbReference>
<keyword evidence="2" id="KW-1003">Cell membrane</keyword>
<comment type="subcellular location">
    <subcellularLocation>
        <location evidence="1">Cell membrane</location>
    </subcellularLocation>
</comment>
<keyword evidence="9" id="KW-0175">Coiled coil</keyword>
<keyword evidence="6" id="KW-0472">Membrane</keyword>
<dbReference type="InterPro" id="IPR004089">
    <property type="entry name" value="MCPsignal_dom"/>
</dbReference>
<sequence length="435" mass="48516">MDLFSRTFYRQLDGLINALESGARATPLATADARLKRLETAIDQQLAERLDLVQQVRVLQLQTEQLDVQRQDLQRQLTLAERRWQLVAPANGACWELRLPAPGQGQDEPRLRWSADIPGLGVLPTRLQAWLELIHPDERAEIRNALLTPQGPNPFSFELRLAEGTGTYRGFTLHGRRLAGAPGEAPLLLGTLQDVHEQRSRDQAHALLKTRFDIARDCIQDALWDIDIKNGDPANPANVIWFSPQMRRLLGYESVEEFPDVLHSWLSHLHPEDSDRAVQAFVEHVGDRSGRTPFDVAYRLRLRGGDYRWFRGRGESQRSADGTALRTVGAIIDIQSQEEERWLRQEYEQQSAAAQATLQRLTRIVSTIQGITNQTNLLALNAAIEAARAGSAGRGFAVVADEVRKLAIRASDATSAAVEMLEGQTQAKTPSGGKA</sequence>
<keyword evidence="7 8" id="KW-0807">Transducer</keyword>
<feature type="domain" description="Methyl-accepting transducer" evidence="10">
    <location>
        <begin position="359"/>
        <end position="414"/>
    </location>
</feature>
<dbReference type="GO" id="GO:0006935">
    <property type="term" value="P:chemotaxis"/>
    <property type="evidence" value="ECO:0007669"/>
    <property type="project" value="UniProtKB-ARBA"/>
</dbReference>
<gene>
    <name evidence="11" type="ORF">QE440_000509</name>
</gene>
<keyword evidence="3" id="KW-0488">Methylation</keyword>
<evidence type="ECO:0000256" key="8">
    <source>
        <dbReference type="PROSITE-ProRule" id="PRU00284"/>
    </source>
</evidence>
<dbReference type="Pfam" id="PF00015">
    <property type="entry name" value="MCPsignal"/>
    <property type="match status" value="1"/>
</dbReference>
<dbReference type="EMBL" id="JAVJAF010000001">
    <property type="protein sequence ID" value="MDR6232768.1"/>
    <property type="molecule type" value="Genomic_DNA"/>
</dbReference>
<organism evidence="11 12">
    <name type="scientific">Pseudomonas oryzihabitans</name>
    <dbReference type="NCBI Taxonomy" id="47885"/>
    <lineage>
        <taxon>Bacteria</taxon>
        <taxon>Pseudomonadati</taxon>
        <taxon>Pseudomonadota</taxon>
        <taxon>Gammaproteobacteria</taxon>
        <taxon>Pseudomonadales</taxon>
        <taxon>Pseudomonadaceae</taxon>
        <taxon>Pseudomonas</taxon>
    </lineage>
</organism>
<dbReference type="GO" id="GO:0005886">
    <property type="term" value="C:plasma membrane"/>
    <property type="evidence" value="ECO:0007669"/>
    <property type="project" value="UniProtKB-SubCell"/>
</dbReference>
<dbReference type="PANTHER" id="PTHR32089:SF112">
    <property type="entry name" value="LYSOZYME-LIKE PROTEIN-RELATED"/>
    <property type="match status" value="1"/>
</dbReference>
<evidence type="ECO:0000313" key="11">
    <source>
        <dbReference type="EMBL" id="MDR6232768.1"/>
    </source>
</evidence>
<comment type="caution">
    <text evidence="11">The sequence shown here is derived from an EMBL/GenBank/DDBJ whole genome shotgun (WGS) entry which is preliminary data.</text>
</comment>
<evidence type="ECO:0000256" key="5">
    <source>
        <dbReference type="ARBA" id="ARBA00022989"/>
    </source>
</evidence>
<dbReference type="PANTHER" id="PTHR32089">
    <property type="entry name" value="METHYL-ACCEPTING CHEMOTAXIS PROTEIN MCPB"/>
    <property type="match status" value="1"/>
</dbReference>
<dbReference type="PROSITE" id="PS50111">
    <property type="entry name" value="CHEMOTAXIS_TRANSDUC_2"/>
    <property type="match status" value="1"/>
</dbReference>
<evidence type="ECO:0000256" key="2">
    <source>
        <dbReference type="ARBA" id="ARBA00022475"/>
    </source>
</evidence>
<evidence type="ECO:0000256" key="4">
    <source>
        <dbReference type="ARBA" id="ARBA00022692"/>
    </source>
</evidence>
<dbReference type="CDD" id="cd00130">
    <property type="entry name" value="PAS"/>
    <property type="match status" value="2"/>
</dbReference>
<evidence type="ECO:0000256" key="6">
    <source>
        <dbReference type="ARBA" id="ARBA00023136"/>
    </source>
</evidence>
<name>A0AAJ2EUH3_9PSED</name>
<protein>
    <submittedName>
        <fullName evidence="11">PAS domain-containing protein</fullName>
    </submittedName>
</protein>
<evidence type="ECO:0000256" key="7">
    <source>
        <dbReference type="ARBA" id="ARBA00023224"/>
    </source>
</evidence>
<dbReference type="GO" id="GO:0007165">
    <property type="term" value="P:signal transduction"/>
    <property type="evidence" value="ECO:0007669"/>
    <property type="project" value="UniProtKB-KW"/>
</dbReference>
<dbReference type="SMART" id="SM00086">
    <property type="entry name" value="PAC"/>
    <property type="match status" value="2"/>
</dbReference>
<evidence type="ECO:0000256" key="9">
    <source>
        <dbReference type="SAM" id="Coils"/>
    </source>
</evidence>
<evidence type="ECO:0000256" key="1">
    <source>
        <dbReference type="ARBA" id="ARBA00004236"/>
    </source>
</evidence>
<dbReference type="InterPro" id="IPR001610">
    <property type="entry name" value="PAC"/>
</dbReference>
<evidence type="ECO:0000313" key="12">
    <source>
        <dbReference type="Proteomes" id="UP001268036"/>
    </source>
</evidence>
<evidence type="ECO:0000256" key="3">
    <source>
        <dbReference type="ARBA" id="ARBA00022481"/>
    </source>
</evidence>